<comment type="caution">
    <text evidence="7">The sequence shown here is derived from an EMBL/GenBank/DDBJ whole genome shotgun (WGS) entry which is preliminary data.</text>
</comment>
<feature type="transmembrane region" description="Helical" evidence="6">
    <location>
        <begin position="115"/>
        <end position="137"/>
    </location>
</feature>
<keyword evidence="2" id="KW-1003">Cell membrane</keyword>
<feature type="transmembrane region" description="Helical" evidence="6">
    <location>
        <begin position="328"/>
        <end position="346"/>
    </location>
</feature>
<comment type="subcellular location">
    <subcellularLocation>
        <location evidence="1">Cell membrane</location>
        <topology evidence="1">Multi-pass membrane protein</topology>
    </subcellularLocation>
</comment>
<dbReference type="GO" id="GO:0005886">
    <property type="term" value="C:plasma membrane"/>
    <property type="evidence" value="ECO:0007669"/>
    <property type="project" value="UniProtKB-SubCell"/>
</dbReference>
<dbReference type="Pfam" id="PF13440">
    <property type="entry name" value="Polysacc_synt_3"/>
    <property type="match status" value="1"/>
</dbReference>
<evidence type="ECO:0000256" key="2">
    <source>
        <dbReference type="ARBA" id="ARBA00022475"/>
    </source>
</evidence>
<evidence type="ECO:0000256" key="1">
    <source>
        <dbReference type="ARBA" id="ARBA00004651"/>
    </source>
</evidence>
<name>A0A7W9ESV6_9SPHN</name>
<feature type="transmembrane region" description="Helical" evidence="6">
    <location>
        <begin position="210"/>
        <end position="228"/>
    </location>
</feature>
<proteinExistence type="predicted"/>
<dbReference type="PANTHER" id="PTHR30250:SF11">
    <property type="entry name" value="O-ANTIGEN TRANSPORTER-RELATED"/>
    <property type="match status" value="1"/>
</dbReference>
<feature type="transmembrane region" description="Helical" evidence="6">
    <location>
        <begin position="486"/>
        <end position="505"/>
    </location>
</feature>
<evidence type="ECO:0000313" key="8">
    <source>
        <dbReference type="Proteomes" id="UP000546200"/>
    </source>
</evidence>
<dbReference type="Proteomes" id="UP000546200">
    <property type="component" value="Unassembled WGS sequence"/>
</dbReference>
<feature type="transmembrane region" description="Helical" evidence="6">
    <location>
        <begin position="53"/>
        <end position="71"/>
    </location>
</feature>
<keyword evidence="8" id="KW-1185">Reference proteome</keyword>
<dbReference type="InterPro" id="IPR050833">
    <property type="entry name" value="Poly_Biosynth_Transport"/>
</dbReference>
<feature type="transmembrane region" description="Helical" evidence="6">
    <location>
        <begin position="77"/>
        <end position="95"/>
    </location>
</feature>
<evidence type="ECO:0000256" key="5">
    <source>
        <dbReference type="ARBA" id="ARBA00023136"/>
    </source>
</evidence>
<keyword evidence="4 6" id="KW-1133">Transmembrane helix</keyword>
<reference evidence="7 8" key="1">
    <citation type="submission" date="2020-08" db="EMBL/GenBank/DDBJ databases">
        <title>Genomic Encyclopedia of Type Strains, Phase IV (KMG-IV): sequencing the most valuable type-strain genomes for metagenomic binning, comparative biology and taxonomic classification.</title>
        <authorList>
            <person name="Goeker M."/>
        </authorList>
    </citation>
    <scope>NUCLEOTIDE SEQUENCE [LARGE SCALE GENOMIC DNA]</scope>
    <source>
        <strain evidence="7 8">DSM 100044</strain>
    </source>
</reference>
<feature type="transmembrane region" description="Helical" evidence="6">
    <location>
        <begin position="152"/>
        <end position="173"/>
    </location>
</feature>
<sequence length="536" mass="57267">MQKRGNGHFRPPFLQRICRPDAPLSDVGHLPMTEQQQDIATLAKGGRTNIAGFVLRLAARIPFLFIAGRLYGPDLVGRFAIAVVVVELAALLATLGLKRGLAQALSKADRPHVCVAWDAMAVALVASLTASAVLITFPEIMYPNSAIVGLDRWLPCIIIASAWSDVSLAALAYRLDVKATVRARAIVEPWTISIAAWAFSFYSIRDGLVLSYVASMLAALIASLVPFVRSYGMPRGWSPQVRPLFALARANAPLAGADALEWGSRNVDRFILGVMFAPKIVGIYYMAQQVASLPQKLKTSFDPILGPVITDSLARNDRAAVANQVRQVAFWIMAAQGCLALMGSIPGEAVMGVVGPQFVAGTAALAFLLTAEVLASAGAVSESALVYVARMRNLLISAAMLAFQVGFSFFLIFAMRWAGWPPNYQAAGPAIALMTSVGLTSLIKARVLGRLLSASVNPLRWPLVWAALAAILVGSAFTALPKELEWLELAGGEPAIAATYLFVLWRWAFGPADRALFGSMPKADEATLPKQGAPVA</sequence>
<evidence type="ECO:0000256" key="3">
    <source>
        <dbReference type="ARBA" id="ARBA00022692"/>
    </source>
</evidence>
<dbReference type="PANTHER" id="PTHR30250">
    <property type="entry name" value="PST FAMILY PREDICTED COLANIC ACID TRANSPORTER"/>
    <property type="match status" value="1"/>
</dbReference>
<keyword evidence="5 6" id="KW-0472">Membrane</keyword>
<evidence type="ECO:0000256" key="6">
    <source>
        <dbReference type="SAM" id="Phobius"/>
    </source>
</evidence>
<evidence type="ECO:0000256" key="4">
    <source>
        <dbReference type="ARBA" id="ARBA00022989"/>
    </source>
</evidence>
<gene>
    <name evidence="7" type="ORF">FHS94_000359</name>
</gene>
<feature type="transmembrane region" description="Helical" evidence="6">
    <location>
        <begin position="393"/>
        <end position="418"/>
    </location>
</feature>
<protein>
    <submittedName>
        <fullName evidence="7">O-antigen/teichoic acid export membrane protein</fullName>
    </submittedName>
</protein>
<organism evidence="7 8">
    <name type="scientific">Sphingomonas aerophila</name>
    <dbReference type="NCBI Taxonomy" id="1344948"/>
    <lineage>
        <taxon>Bacteria</taxon>
        <taxon>Pseudomonadati</taxon>
        <taxon>Pseudomonadota</taxon>
        <taxon>Alphaproteobacteria</taxon>
        <taxon>Sphingomonadales</taxon>
        <taxon>Sphingomonadaceae</taxon>
        <taxon>Sphingomonas</taxon>
    </lineage>
</organism>
<evidence type="ECO:0000313" key="7">
    <source>
        <dbReference type="EMBL" id="MBB5713540.1"/>
    </source>
</evidence>
<feature type="transmembrane region" description="Helical" evidence="6">
    <location>
        <begin position="358"/>
        <end position="381"/>
    </location>
</feature>
<accession>A0A7W9ESV6</accession>
<feature type="transmembrane region" description="Helical" evidence="6">
    <location>
        <begin position="185"/>
        <end position="204"/>
    </location>
</feature>
<keyword evidence="3 6" id="KW-0812">Transmembrane</keyword>
<feature type="transmembrane region" description="Helical" evidence="6">
    <location>
        <begin position="463"/>
        <end position="480"/>
    </location>
</feature>
<feature type="transmembrane region" description="Helical" evidence="6">
    <location>
        <begin position="424"/>
        <end position="443"/>
    </location>
</feature>
<dbReference type="AlphaFoldDB" id="A0A7W9ESV6"/>
<dbReference type="EMBL" id="JACIJK010000001">
    <property type="protein sequence ID" value="MBB5713540.1"/>
    <property type="molecule type" value="Genomic_DNA"/>
</dbReference>